<comment type="caution">
    <text evidence="2">The sequence shown here is derived from an EMBL/GenBank/DDBJ whole genome shotgun (WGS) entry which is preliminary data.</text>
</comment>
<protein>
    <submittedName>
        <fullName evidence="2">CopG family transcriptional regulator</fullName>
    </submittedName>
</protein>
<proteinExistence type="predicted"/>
<evidence type="ECO:0000313" key="2">
    <source>
        <dbReference type="EMBL" id="MBM6576083.1"/>
    </source>
</evidence>
<dbReference type="Pfam" id="PF01402">
    <property type="entry name" value="RHH_1"/>
    <property type="match status" value="1"/>
</dbReference>
<gene>
    <name evidence="2" type="ORF">ILT43_06830</name>
</gene>
<name>A0ABS2D583_9SPHN</name>
<keyword evidence="3" id="KW-1185">Reference proteome</keyword>
<feature type="domain" description="Ribbon-helix-helix protein CopG" evidence="1">
    <location>
        <begin position="2"/>
        <end position="39"/>
    </location>
</feature>
<accession>A0ABS2D583</accession>
<reference evidence="2 3" key="1">
    <citation type="submission" date="2020-12" db="EMBL/GenBank/DDBJ databases">
        <title>Sphingomonas sp.</title>
        <authorList>
            <person name="Kim M.K."/>
        </authorList>
    </citation>
    <scope>NUCLEOTIDE SEQUENCE [LARGE SCALE GENOMIC DNA]</scope>
    <source>
        <strain evidence="2 3">BT552</strain>
    </source>
</reference>
<dbReference type="InterPro" id="IPR002145">
    <property type="entry name" value="CopG"/>
</dbReference>
<dbReference type="CDD" id="cd21631">
    <property type="entry name" value="RHH_CopG_NikR-like"/>
    <property type="match status" value="1"/>
</dbReference>
<dbReference type="RefSeq" id="WP_204197035.1">
    <property type="nucleotide sequence ID" value="NZ_JAFEMC010000002.1"/>
</dbReference>
<dbReference type="EMBL" id="JAFEMC010000002">
    <property type="protein sequence ID" value="MBM6576083.1"/>
    <property type="molecule type" value="Genomic_DNA"/>
</dbReference>
<organism evidence="2 3">
    <name type="scientific">Sphingomonas longa</name>
    <dbReference type="NCBI Taxonomy" id="2778730"/>
    <lineage>
        <taxon>Bacteria</taxon>
        <taxon>Pseudomonadati</taxon>
        <taxon>Pseudomonadota</taxon>
        <taxon>Alphaproteobacteria</taxon>
        <taxon>Sphingomonadales</taxon>
        <taxon>Sphingomonadaceae</taxon>
        <taxon>Sphingomonas</taxon>
    </lineage>
</organism>
<dbReference type="InterPro" id="IPR013321">
    <property type="entry name" value="Arc_rbn_hlx_hlx"/>
</dbReference>
<sequence>MRTLVNIPDDDVAALDELAQRNGRSRAAELRVAVSQHLRDRSSNDWIARGAGYWKHRQDVGDAVEYQRAMREDRADF</sequence>
<dbReference type="InterPro" id="IPR010985">
    <property type="entry name" value="Ribbon_hlx_hlx"/>
</dbReference>
<evidence type="ECO:0000313" key="3">
    <source>
        <dbReference type="Proteomes" id="UP000763641"/>
    </source>
</evidence>
<dbReference type="SUPFAM" id="SSF47598">
    <property type="entry name" value="Ribbon-helix-helix"/>
    <property type="match status" value="1"/>
</dbReference>
<evidence type="ECO:0000259" key="1">
    <source>
        <dbReference type="Pfam" id="PF01402"/>
    </source>
</evidence>
<dbReference type="Proteomes" id="UP000763641">
    <property type="component" value="Unassembled WGS sequence"/>
</dbReference>
<dbReference type="Gene3D" id="1.10.1220.10">
    <property type="entry name" value="Met repressor-like"/>
    <property type="match status" value="1"/>
</dbReference>